<dbReference type="PRINTS" id="PR00862">
    <property type="entry name" value="PROLIGOPTASE"/>
</dbReference>
<dbReference type="InterPro" id="IPR002470">
    <property type="entry name" value="Peptidase_S9A"/>
</dbReference>
<keyword evidence="6" id="KW-0720">Serine protease</keyword>
<dbReference type="SUPFAM" id="SSF53474">
    <property type="entry name" value="alpha/beta-Hydrolases"/>
    <property type="match status" value="1"/>
</dbReference>
<comment type="catalytic activity">
    <reaction evidence="1">
        <text>Hydrolysis of Pro-|-Xaa &gt;&gt; Ala-|-Xaa in oligopeptides.</text>
        <dbReference type="EC" id="3.4.21.26"/>
    </reaction>
</comment>
<dbReference type="InterPro" id="IPR051167">
    <property type="entry name" value="Prolyl_oligopep/macrocyclase"/>
</dbReference>
<organism evidence="9 10">
    <name type="scientific">Rubripirellula obstinata</name>
    <dbReference type="NCBI Taxonomy" id="406547"/>
    <lineage>
        <taxon>Bacteria</taxon>
        <taxon>Pseudomonadati</taxon>
        <taxon>Planctomycetota</taxon>
        <taxon>Planctomycetia</taxon>
        <taxon>Pirellulales</taxon>
        <taxon>Pirellulaceae</taxon>
        <taxon>Rubripirellula</taxon>
    </lineage>
</organism>
<dbReference type="Proteomes" id="UP000322699">
    <property type="component" value="Unassembled WGS sequence"/>
</dbReference>
<evidence type="ECO:0000313" key="10">
    <source>
        <dbReference type="Proteomes" id="UP000322699"/>
    </source>
</evidence>
<evidence type="ECO:0000256" key="3">
    <source>
        <dbReference type="ARBA" id="ARBA00011897"/>
    </source>
</evidence>
<evidence type="ECO:0000256" key="4">
    <source>
        <dbReference type="ARBA" id="ARBA00022670"/>
    </source>
</evidence>
<dbReference type="Gene3D" id="3.40.50.1820">
    <property type="entry name" value="alpha/beta hydrolase"/>
    <property type="match status" value="1"/>
</dbReference>
<dbReference type="FunFam" id="3.40.50.1820:FF:000005">
    <property type="entry name" value="Prolyl endopeptidase"/>
    <property type="match status" value="1"/>
</dbReference>
<dbReference type="FunFam" id="2.130.10.120:FF:000001">
    <property type="entry name" value="Prolyl endopeptidase"/>
    <property type="match status" value="1"/>
</dbReference>
<dbReference type="GO" id="GO:0070012">
    <property type="term" value="F:oligopeptidase activity"/>
    <property type="evidence" value="ECO:0007669"/>
    <property type="project" value="TreeGrafter"/>
</dbReference>
<dbReference type="InterPro" id="IPR029058">
    <property type="entry name" value="AB_hydrolase_fold"/>
</dbReference>
<evidence type="ECO:0000256" key="1">
    <source>
        <dbReference type="ARBA" id="ARBA00001070"/>
    </source>
</evidence>
<comment type="similarity">
    <text evidence="2">Belongs to the peptidase S9A family.</text>
</comment>
<evidence type="ECO:0000256" key="5">
    <source>
        <dbReference type="ARBA" id="ARBA00022801"/>
    </source>
</evidence>
<gene>
    <name evidence="9" type="primary">f1pep1</name>
    <name evidence="9" type="ORF">LF1_32550</name>
</gene>
<dbReference type="SUPFAM" id="SSF50993">
    <property type="entry name" value="Peptidase/esterase 'gauge' domain"/>
    <property type="match status" value="1"/>
</dbReference>
<sequence>MPACVVHGILSEFPFKHIPRVPSFKTMLKHFPSAVACVSLCVFNVIGPNATGQEAAHQSNTMNYPETATVPVIDDYFGRKVADPYRWLEDTESEATAAWIEAQNELTDQYLESIPERTAMREKLEQFWNYERFGIPSRRRERVFYSHNDGLQDQSILYKADSLDAPRQVLIDPNTLSEDGTVALAGTALSDDGRLIAYGIADGGSDWRTWKVRDVETGQDLEDEVRWVKFSGIAWKKDGSGFFYGRYEPPADGELLTGTNENQELYFHRIGDPQSSDTLILKRPDHPKWGFSPEVTDDGRYLIINNWQGSEPKSQLFYKDLTDDDSQVTPLITGFDAEYEFIASDGSTFFVMTDADADRRRLIAVPAQAEDRSAWTEVIPQTDDVLQTVSLFGNTFYADYLKDARAKVTRHKIDGELIDELALPGVGSVGGFGGDRDSTDTFFSFSNYVTPTSIYRVDLTTGKTSLWRQPEVAFDVDQFVTEQMFCTSKDGTKVPMIVTRRKDSVLGGSNPTLLYGYGGFNISITPSFSPATAAWIDSGGIYAVVNLRGGGEYGRQWHEDGMRLKKQNVFDDCIAAAELLIEKQYTRSEHLALSGRSNGGLLVGAVMTQRPDLFAACLPGVGVMDMLRYHKFTIGWAWAAEFGSSDEEDQIDNLLSYSPLHNLKPGTCYPATMVITADRDDRVVPGHSFKFAAALQAAQAKTCPHPTLIRVETRAGHGAGTPISKKIEEYADCWAFLIDNLR</sequence>
<dbReference type="GO" id="GO:0004252">
    <property type="term" value="F:serine-type endopeptidase activity"/>
    <property type="evidence" value="ECO:0007669"/>
    <property type="project" value="UniProtKB-EC"/>
</dbReference>
<dbReference type="EC" id="3.4.21.26" evidence="3"/>
<dbReference type="Pfam" id="PF02897">
    <property type="entry name" value="Peptidase_S9_N"/>
    <property type="match status" value="1"/>
</dbReference>
<dbReference type="PANTHER" id="PTHR42881">
    <property type="entry name" value="PROLYL ENDOPEPTIDASE"/>
    <property type="match status" value="1"/>
</dbReference>
<dbReference type="GO" id="GO:0005829">
    <property type="term" value="C:cytosol"/>
    <property type="evidence" value="ECO:0007669"/>
    <property type="project" value="TreeGrafter"/>
</dbReference>
<evidence type="ECO:0000259" key="7">
    <source>
        <dbReference type="Pfam" id="PF00326"/>
    </source>
</evidence>
<dbReference type="InterPro" id="IPR023302">
    <property type="entry name" value="Pept_S9A_N"/>
</dbReference>
<feature type="domain" description="Peptidase S9 prolyl oligopeptidase catalytic" evidence="7">
    <location>
        <begin position="526"/>
        <end position="741"/>
    </location>
</feature>
<dbReference type="AlphaFoldDB" id="A0A5B1CN63"/>
<keyword evidence="4" id="KW-0645">Protease</keyword>
<reference evidence="9 10" key="1">
    <citation type="submission" date="2019-08" db="EMBL/GenBank/DDBJ databases">
        <title>Deep-cultivation of Planctomycetes and their phenomic and genomic characterization uncovers novel biology.</title>
        <authorList>
            <person name="Wiegand S."/>
            <person name="Jogler M."/>
            <person name="Boedeker C."/>
            <person name="Pinto D."/>
            <person name="Vollmers J."/>
            <person name="Rivas-Marin E."/>
            <person name="Kohn T."/>
            <person name="Peeters S.H."/>
            <person name="Heuer A."/>
            <person name="Rast P."/>
            <person name="Oberbeckmann S."/>
            <person name="Bunk B."/>
            <person name="Jeske O."/>
            <person name="Meyerdierks A."/>
            <person name="Storesund J.E."/>
            <person name="Kallscheuer N."/>
            <person name="Luecker S."/>
            <person name="Lage O.M."/>
            <person name="Pohl T."/>
            <person name="Merkel B.J."/>
            <person name="Hornburger P."/>
            <person name="Mueller R.-W."/>
            <person name="Bruemmer F."/>
            <person name="Labrenz M."/>
            <person name="Spormann A.M."/>
            <person name="Op Den Camp H."/>
            <person name="Overmann J."/>
            <person name="Amann R."/>
            <person name="Jetten M.S.M."/>
            <person name="Mascher T."/>
            <person name="Medema M.H."/>
            <person name="Devos D.P."/>
            <person name="Kaster A.-K."/>
            <person name="Ovreas L."/>
            <person name="Rohde M."/>
            <person name="Galperin M.Y."/>
            <person name="Jogler C."/>
        </authorList>
    </citation>
    <scope>NUCLEOTIDE SEQUENCE [LARGE SCALE GENOMIC DNA]</scope>
    <source>
        <strain evidence="9 10">LF1</strain>
    </source>
</reference>
<comment type="caution">
    <text evidence="9">The sequence shown here is derived from an EMBL/GenBank/DDBJ whole genome shotgun (WGS) entry which is preliminary data.</text>
</comment>
<evidence type="ECO:0000313" key="9">
    <source>
        <dbReference type="EMBL" id="KAA1260714.1"/>
    </source>
</evidence>
<dbReference type="GO" id="GO:0006508">
    <property type="term" value="P:proteolysis"/>
    <property type="evidence" value="ECO:0007669"/>
    <property type="project" value="UniProtKB-KW"/>
</dbReference>
<dbReference type="EMBL" id="VRLW01000001">
    <property type="protein sequence ID" value="KAA1260714.1"/>
    <property type="molecule type" value="Genomic_DNA"/>
</dbReference>
<protein>
    <recommendedName>
        <fullName evidence="3">prolyl oligopeptidase</fullName>
        <ecNumber evidence="3">3.4.21.26</ecNumber>
    </recommendedName>
</protein>
<dbReference type="PROSITE" id="PS00708">
    <property type="entry name" value="PRO_ENDOPEP_SER"/>
    <property type="match status" value="1"/>
</dbReference>
<feature type="domain" description="Peptidase S9A N-terminal" evidence="8">
    <location>
        <begin position="65"/>
        <end position="469"/>
    </location>
</feature>
<keyword evidence="10" id="KW-1185">Reference proteome</keyword>
<evidence type="ECO:0000259" key="8">
    <source>
        <dbReference type="Pfam" id="PF02897"/>
    </source>
</evidence>
<keyword evidence="5 9" id="KW-0378">Hydrolase</keyword>
<name>A0A5B1CN63_9BACT</name>
<evidence type="ECO:0000256" key="6">
    <source>
        <dbReference type="ARBA" id="ARBA00022825"/>
    </source>
</evidence>
<dbReference type="Gene3D" id="2.130.10.120">
    <property type="entry name" value="Prolyl oligopeptidase, N-terminal domain"/>
    <property type="match status" value="1"/>
</dbReference>
<accession>A0A5B1CN63</accession>
<dbReference type="InterPro" id="IPR002471">
    <property type="entry name" value="Pept_S9_AS"/>
</dbReference>
<proteinExistence type="inferred from homology"/>
<dbReference type="InterPro" id="IPR001375">
    <property type="entry name" value="Peptidase_S9_cat"/>
</dbReference>
<dbReference type="PANTHER" id="PTHR42881:SF2">
    <property type="entry name" value="PROLYL ENDOPEPTIDASE"/>
    <property type="match status" value="1"/>
</dbReference>
<evidence type="ECO:0000256" key="2">
    <source>
        <dbReference type="ARBA" id="ARBA00005228"/>
    </source>
</evidence>
<dbReference type="Pfam" id="PF00326">
    <property type="entry name" value="Peptidase_S9"/>
    <property type="match status" value="1"/>
</dbReference>